<gene>
    <name evidence="1" type="ORF">AMECASPLE_005855</name>
</gene>
<comment type="caution">
    <text evidence="1">The sequence shown here is derived from an EMBL/GenBank/DDBJ whole genome shotgun (WGS) entry which is preliminary data.</text>
</comment>
<dbReference type="Proteomes" id="UP001469553">
    <property type="component" value="Unassembled WGS sequence"/>
</dbReference>
<name>A0ABV0YME1_9TELE</name>
<evidence type="ECO:0000313" key="1">
    <source>
        <dbReference type="EMBL" id="MEQ2294631.1"/>
    </source>
</evidence>
<organism evidence="1 2">
    <name type="scientific">Ameca splendens</name>
    <dbReference type="NCBI Taxonomy" id="208324"/>
    <lineage>
        <taxon>Eukaryota</taxon>
        <taxon>Metazoa</taxon>
        <taxon>Chordata</taxon>
        <taxon>Craniata</taxon>
        <taxon>Vertebrata</taxon>
        <taxon>Euteleostomi</taxon>
        <taxon>Actinopterygii</taxon>
        <taxon>Neopterygii</taxon>
        <taxon>Teleostei</taxon>
        <taxon>Neoteleostei</taxon>
        <taxon>Acanthomorphata</taxon>
        <taxon>Ovalentaria</taxon>
        <taxon>Atherinomorphae</taxon>
        <taxon>Cyprinodontiformes</taxon>
        <taxon>Goodeidae</taxon>
        <taxon>Ameca</taxon>
    </lineage>
</organism>
<keyword evidence="2" id="KW-1185">Reference proteome</keyword>
<evidence type="ECO:0000313" key="2">
    <source>
        <dbReference type="Proteomes" id="UP001469553"/>
    </source>
</evidence>
<dbReference type="EMBL" id="JAHRIP010037894">
    <property type="protein sequence ID" value="MEQ2294631.1"/>
    <property type="molecule type" value="Genomic_DNA"/>
</dbReference>
<proteinExistence type="predicted"/>
<reference evidence="1 2" key="1">
    <citation type="submission" date="2021-06" db="EMBL/GenBank/DDBJ databases">
        <authorList>
            <person name="Palmer J.M."/>
        </authorList>
    </citation>
    <scope>NUCLEOTIDE SEQUENCE [LARGE SCALE GENOMIC DNA]</scope>
    <source>
        <strain evidence="1 2">AS_MEX2019</strain>
        <tissue evidence="1">Muscle</tissue>
    </source>
</reference>
<accession>A0ABV0YME1</accession>
<sequence length="100" mass="11562">MYLFISSSNLCSTIVLDCYIKAQLKTEIWLCNSIKSLSAFYGRFDNHDFSAEHYTVIGDVVVEFDRMELDNISVNELFKQVDVNKATGPDGVFAFYKERW</sequence>
<protein>
    <submittedName>
        <fullName evidence="1">Uncharacterized protein</fullName>
    </submittedName>
</protein>